<comment type="cofactor">
    <cofactor evidence="1 8">
        <name>FMN</name>
        <dbReference type="ChEBI" id="CHEBI:58210"/>
    </cofactor>
</comment>
<evidence type="ECO:0000256" key="3">
    <source>
        <dbReference type="ARBA" id="ARBA00022630"/>
    </source>
</evidence>
<dbReference type="PANTHER" id="PTHR43821">
    <property type="entry name" value="NAD(P)H NITROREDUCTASE YDJA-RELATED"/>
    <property type="match status" value="1"/>
</dbReference>
<keyword evidence="3 8" id="KW-0285">Flavoprotein</keyword>
<evidence type="ECO:0000313" key="11">
    <source>
        <dbReference type="EMBL" id="MFC3301314.1"/>
    </source>
</evidence>
<dbReference type="InterPro" id="IPR026021">
    <property type="entry name" value="YdjA-like"/>
</dbReference>
<evidence type="ECO:0000259" key="10">
    <source>
        <dbReference type="Pfam" id="PF00881"/>
    </source>
</evidence>
<dbReference type="PANTHER" id="PTHR43821:SF1">
    <property type="entry name" value="NAD(P)H NITROREDUCTASE YDJA-RELATED"/>
    <property type="match status" value="1"/>
</dbReference>
<organism evidence="11 12">
    <name type="scientific">Parvularcula lutaonensis</name>
    <dbReference type="NCBI Taxonomy" id="491923"/>
    <lineage>
        <taxon>Bacteria</taxon>
        <taxon>Pseudomonadati</taxon>
        <taxon>Pseudomonadota</taxon>
        <taxon>Alphaproteobacteria</taxon>
        <taxon>Parvularculales</taxon>
        <taxon>Parvularculaceae</taxon>
        <taxon>Parvularcula</taxon>
    </lineage>
</organism>
<dbReference type="SUPFAM" id="SSF55469">
    <property type="entry name" value="FMN-dependent nitroreductase-like"/>
    <property type="match status" value="1"/>
</dbReference>
<keyword evidence="6 8" id="KW-0560">Oxidoreductase</keyword>
<dbReference type="CDD" id="cd02135">
    <property type="entry name" value="YdjA-like"/>
    <property type="match status" value="1"/>
</dbReference>
<evidence type="ECO:0000256" key="7">
    <source>
        <dbReference type="ARBA" id="ARBA00023027"/>
    </source>
</evidence>
<evidence type="ECO:0000256" key="4">
    <source>
        <dbReference type="ARBA" id="ARBA00022643"/>
    </source>
</evidence>
<keyword evidence="12" id="KW-1185">Reference proteome</keyword>
<sequence length="217" mass="24310">MSDWPKHLPAQPQLGDELPKPELKEETLRYLALRRSLTAAQLGEPGPSPEERDALLAMAARVPDHRRVHPFRFLVFEGEARRAFGDVLVQAFQQQKGEATDEALEIERSRFERAPLVVAVISKVDIAHKTPEWEQILTAGAVAQNLLIAAGAAGYGAQWLTEWYAYDDHVRSALGLADHERVVGFLYIGTATEAPKERPRIEASALTDYWTAPRHRD</sequence>
<dbReference type="InterPro" id="IPR052530">
    <property type="entry name" value="NAD(P)H_nitroreductase"/>
</dbReference>
<protein>
    <recommendedName>
        <fullName evidence="8">Putative NAD(P)H nitroreductase</fullName>
        <ecNumber evidence="8">1.-.-.-</ecNumber>
    </recommendedName>
</protein>
<dbReference type="RefSeq" id="WP_189572092.1">
    <property type="nucleotide sequence ID" value="NZ_BMXU01000001.1"/>
</dbReference>
<dbReference type="EC" id="1.-.-.-" evidence="8"/>
<dbReference type="Proteomes" id="UP001595607">
    <property type="component" value="Unassembled WGS sequence"/>
</dbReference>
<evidence type="ECO:0000256" key="2">
    <source>
        <dbReference type="ARBA" id="ARBA00007118"/>
    </source>
</evidence>
<feature type="region of interest" description="Disordered" evidence="9">
    <location>
        <begin position="1"/>
        <end position="21"/>
    </location>
</feature>
<dbReference type="InterPro" id="IPR000415">
    <property type="entry name" value="Nitroreductase-like"/>
</dbReference>
<reference evidence="12" key="1">
    <citation type="journal article" date="2019" name="Int. J. Syst. Evol. Microbiol.">
        <title>The Global Catalogue of Microorganisms (GCM) 10K type strain sequencing project: providing services to taxonomists for standard genome sequencing and annotation.</title>
        <authorList>
            <consortium name="The Broad Institute Genomics Platform"/>
            <consortium name="The Broad Institute Genome Sequencing Center for Infectious Disease"/>
            <person name="Wu L."/>
            <person name="Ma J."/>
        </authorList>
    </citation>
    <scope>NUCLEOTIDE SEQUENCE [LARGE SCALE GENOMIC DNA]</scope>
    <source>
        <strain evidence="12">KCTC 22245</strain>
    </source>
</reference>
<keyword evidence="5 8" id="KW-0521">NADP</keyword>
<comment type="caution">
    <text evidence="11">The sequence shown here is derived from an EMBL/GenBank/DDBJ whole genome shotgun (WGS) entry which is preliminary data.</text>
</comment>
<name>A0ABV7M795_9PROT</name>
<evidence type="ECO:0000256" key="5">
    <source>
        <dbReference type="ARBA" id="ARBA00022857"/>
    </source>
</evidence>
<dbReference type="Pfam" id="PF00881">
    <property type="entry name" value="Nitroreductase"/>
    <property type="match status" value="1"/>
</dbReference>
<dbReference type="EMBL" id="JBHRVA010000002">
    <property type="protein sequence ID" value="MFC3301314.1"/>
    <property type="molecule type" value="Genomic_DNA"/>
</dbReference>
<evidence type="ECO:0000256" key="1">
    <source>
        <dbReference type="ARBA" id="ARBA00001917"/>
    </source>
</evidence>
<keyword evidence="4 8" id="KW-0288">FMN</keyword>
<dbReference type="InterPro" id="IPR029479">
    <property type="entry name" value="Nitroreductase"/>
</dbReference>
<gene>
    <name evidence="11" type="ORF">ACFONP_01030</name>
</gene>
<dbReference type="PIRSF" id="PIRSF000232">
    <property type="entry name" value="YdjA"/>
    <property type="match status" value="1"/>
</dbReference>
<evidence type="ECO:0000256" key="6">
    <source>
        <dbReference type="ARBA" id="ARBA00023002"/>
    </source>
</evidence>
<comment type="similarity">
    <text evidence="2 8">Belongs to the nitroreductase family.</text>
</comment>
<feature type="domain" description="Nitroreductase" evidence="10">
    <location>
        <begin position="44"/>
        <end position="189"/>
    </location>
</feature>
<accession>A0ABV7M795</accession>
<evidence type="ECO:0000256" key="9">
    <source>
        <dbReference type="SAM" id="MobiDB-lite"/>
    </source>
</evidence>
<evidence type="ECO:0000256" key="8">
    <source>
        <dbReference type="PIRNR" id="PIRNR000232"/>
    </source>
</evidence>
<evidence type="ECO:0000313" key="12">
    <source>
        <dbReference type="Proteomes" id="UP001595607"/>
    </source>
</evidence>
<keyword evidence="7 8" id="KW-0520">NAD</keyword>
<dbReference type="Gene3D" id="3.40.109.10">
    <property type="entry name" value="NADH Oxidase"/>
    <property type="match status" value="1"/>
</dbReference>
<proteinExistence type="inferred from homology"/>